<keyword evidence="2" id="KW-0732">Signal</keyword>
<accession>A0A6J5GQW5</accession>
<gene>
    <name evidence="3" type="ORF">LMG27177_05626</name>
</gene>
<feature type="signal peptide" evidence="2">
    <location>
        <begin position="1"/>
        <end position="27"/>
    </location>
</feature>
<evidence type="ECO:0000256" key="1">
    <source>
        <dbReference type="SAM" id="MobiDB-lite"/>
    </source>
</evidence>
<reference evidence="3 4" key="1">
    <citation type="submission" date="2020-04" db="EMBL/GenBank/DDBJ databases">
        <authorList>
            <person name="De Canck E."/>
        </authorList>
    </citation>
    <scope>NUCLEOTIDE SEQUENCE [LARGE SCALE GENOMIC DNA]</scope>
    <source>
        <strain evidence="3 4">LMG 27177</strain>
    </source>
</reference>
<dbReference type="RefSeq" id="WP_175164812.1">
    <property type="nucleotide sequence ID" value="NZ_CADIKI010000020.1"/>
</dbReference>
<dbReference type="EMBL" id="CADIKI010000020">
    <property type="protein sequence ID" value="CAB3804355.1"/>
    <property type="molecule type" value="Genomic_DNA"/>
</dbReference>
<evidence type="ECO:0000313" key="4">
    <source>
        <dbReference type="Proteomes" id="UP000494252"/>
    </source>
</evidence>
<feature type="region of interest" description="Disordered" evidence="1">
    <location>
        <begin position="160"/>
        <end position="187"/>
    </location>
</feature>
<sequence length="220" mass="23108">MTMKNGSRLMLVMSILASGGHASMARADDDYGCRIVICLGNPSSNGGPWAPTTCGAAMDHLMNDLRHGRGWPQCKDSDMTVRQDNTPYDPCPAGTTAAAAGAWVAEGQRKAGARPYSGTSGFALVGTPRPSVADLSSDNAYYGPQACVGSQVGAYQVYGDPSGDASAVSRRDGRSGRDGGGDDGDPVTVTVYDHIVWQQPQSPNAVDVYEAGQFQTRIHY</sequence>
<protein>
    <submittedName>
        <fullName evidence="3">Uncharacterized protein</fullName>
    </submittedName>
</protein>
<evidence type="ECO:0000256" key="2">
    <source>
        <dbReference type="SAM" id="SignalP"/>
    </source>
</evidence>
<organism evidence="3 4">
    <name type="scientific">Paraburkholderia fynbosensis</name>
    <dbReference type="NCBI Taxonomy" id="1200993"/>
    <lineage>
        <taxon>Bacteria</taxon>
        <taxon>Pseudomonadati</taxon>
        <taxon>Pseudomonadota</taxon>
        <taxon>Betaproteobacteria</taxon>
        <taxon>Burkholderiales</taxon>
        <taxon>Burkholderiaceae</taxon>
        <taxon>Paraburkholderia</taxon>
    </lineage>
</organism>
<feature type="compositionally biased region" description="Basic and acidic residues" evidence="1">
    <location>
        <begin position="169"/>
        <end position="180"/>
    </location>
</feature>
<feature type="chain" id="PRO_5027035291" evidence="2">
    <location>
        <begin position="28"/>
        <end position="220"/>
    </location>
</feature>
<evidence type="ECO:0000313" key="3">
    <source>
        <dbReference type="EMBL" id="CAB3804355.1"/>
    </source>
</evidence>
<proteinExistence type="predicted"/>
<dbReference type="AlphaFoldDB" id="A0A6J5GQW5"/>
<name>A0A6J5GQW5_9BURK</name>
<dbReference type="Proteomes" id="UP000494252">
    <property type="component" value="Unassembled WGS sequence"/>
</dbReference>
<keyword evidence="4" id="KW-1185">Reference proteome</keyword>